<reference evidence="2 3" key="1">
    <citation type="submission" date="2017-01" db="EMBL/GenBank/DDBJ databases">
        <title>Deconstructing symbiosis and pathogenesis requirements using a combined genomic-metabolomic approach.</title>
        <authorList>
            <person name="Tobias N.J."/>
            <person name="Wolff H."/>
            <person name="Djahanschiri B."/>
            <person name="Ebersberger I."/>
            <person name="Bode H.B."/>
        </authorList>
    </citation>
    <scope>NUCLEOTIDE SEQUENCE [LARGE SCALE GENOMIC DNA]</scope>
    <source>
        <strain evidence="2 3">DSM 4764</strain>
    </source>
</reference>
<accession>A0A1Y2STL2</accession>
<name>A0A1Y2STL2_9GAMM</name>
<evidence type="ECO:0000313" key="2">
    <source>
        <dbReference type="EMBL" id="OTA21707.1"/>
    </source>
</evidence>
<keyword evidence="1" id="KW-1133">Transmembrane helix</keyword>
<dbReference type="AlphaFoldDB" id="A0A1Y2STL2"/>
<feature type="transmembrane region" description="Helical" evidence="1">
    <location>
        <begin position="342"/>
        <end position="363"/>
    </location>
</feature>
<organism evidence="2 3">
    <name type="scientific">Xenorhabdus beddingii</name>
    <dbReference type="NCBI Taxonomy" id="40578"/>
    <lineage>
        <taxon>Bacteria</taxon>
        <taxon>Pseudomonadati</taxon>
        <taxon>Pseudomonadota</taxon>
        <taxon>Gammaproteobacteria</taxon>
        <taxon>Enterobacterales</taxon>
        <taxon>Morganellaceae</taxon>
        <taxon>Xenorhabdus</taxon>
    </lineage>
</organism>
<sequence>MTTRYLFLISLFINGVGSSILAVGYPYILLSENTPMTGYYANMGIIFLFTSMGALLWGYKIDYSPDIWKFRIVILLIEIFSTLSLLMLLLSNVEFSPIMLLLFISLLEFLFAYEIPWSRVAWHELNDWAEQQGGKQLNVSLYIVIATSLISALGPGFGALLGITQGIDTIVAIKLFSLLPYFSVCYLMIKMKIKRTAEQKSQLTVGLRSVFQQSYYKIFAITVVFTLFSNAFLMVALPVVVMGSLADKSYGLVTLFYLFSALIPIFCTTLLSKTSVDNRIQRYPISIFIGLFLFGILFFQLQPFYAKSFFYLLYNIAMIYFNVLITKIIYQKGLEMQQGRLFSLFQVTMNFSFPIAAIMVSLAPDSTQYFLPVTGFSLLLLIAIAVYLIIQMNKVPAPIHHWRK</sequence>
<feature type="transmembrane region" description="Helical" evidence="1">
    <location>
        <begin position="95"/>
        <end position="113"/>
    </location>
</feature>
<keyword evidence="3" id="KW-1185">Reference proteome</keyword>
<feature type="transmembrane region" description="Helical" evidence="1">
    <location>
        <begin position="70"/>
        <end position="89"/>
    </location>
</feature>
<dbReference type="SUPFAM" id="SSF103473">
    <property type="entry name" value="MFS general substrate transporter"/>
    <property type="match status" value="1"/>
</dbReference>
<feature type="transmembrane region" description="Helical" evidence="1">
    <location>
        <begin position="141"/>
        <end position="163"/>
    </location>
</feature>
<feature type="transmembrane region" description="Helical" evidence="1">
    <location>
        <begin position="283"/>
        <end position="302"/>
    </location>
</feature>
<feature type="transmembrane region" description="Helical" evidence="1">
    <location>
        <begin position="218"/>
        <end position="243"/>
    </location>
</feature>
<evidence type="ECO:0000313" key="3">
    <source>
        <dbReference type="Proteomes" id="UP000194204"/>
    </source>
</evidence>
<proteinExistence type="predicted"/>
<comment type="caution">
    <text evidence="2">The sequence shown here is derived from an EMBL/GenBank/DDBJ whole genome shotgun (WGS) entry which is preliminary data.</text>
</comment>
<keyword evidence="1" id="KW-0472">Membrane</keyword>
<feature type="transmembrane region" description="Helical" evidence="1">
    <location>
        <begin position="5"/>
        <end position="27"/>
    </location>
</feature>
<keyword evidence="1" id="KW-0812">Transmembrane</keyword>
<dbReference type="InterPro" id="IPR036259">
    <property type="entry name" value="MFS_trans_sf"/>
</dbReference>
<feature type="transmembrane region" description="Helical" evidence="1">
    <location>
        <begin position="39"/>
        <end position="58"/>
    </location>
</feature>
<evidence type="ECO:0000256" key="1">
    <source>
        <dbReference type="SAM" id="Phobius"/>
    </source>
</evidence>
<dbReference type="STRING" id="40578.Xbed_00457"/>
<feature type="transmembrane region" description="Helical" evidence="1">
    <location>
        <begin position="369"/>
        <end position="390"/>
    </location>
</feature>
<evidence type="ECO:0008006" key="4">
    <source>
        <dbReference type="Google" id="ProtNLM"/>
    </source>
</evidence>
<dbReference type="Gene3D" id="1.20.1250.20">
    <property type="entry name" value="MFS general substrate transporter like domains"/>
    <property type="match status" value="1"/>
</dbReference>
<dbReference type="EMBL" id="MUBK01000002">
    <property type="protein sequence ID" value="OTA21707.1"/>
    <property type="molecule type" value="Genomic_DNA"/>
</dbReference>
<feature type="transmembrane region" description="Helical" evidence="1">
    <location>
        <begin position="308"/>
        <end position="330"/>
    </location>
</feature>
<feature type="transmembrane region" description="Helical" evidence="1">
    <location>
        <begin position="249"/>
        <end position="271"/>
    </location>
</feature>
<feature type="transmembrane region" description="Helical" evidence="1">
    <location>
        <begin position="169"/>
        <end position="189"/>
    </location>
</feature>
<protein>
    <recommendedName>
        <fullName evidence="4">MFS transporter</fullName>
    </recommendedName>
</protein>
<gene>
    <name evidence="2" type="ORF">Xbed_00457</name>
</gene>
<dbReference type="Proteomes" id="UP000194204">
    <property type="component" value="Unassembled WGS sequence"/>
</dbReference>